<evidence type="ECO:0000313" key="2">
    <source>
        <dbReference type="Proteomes" id="UP000281553"/>
    </source>
</evidence>
<proteinExistence type="predicted"/>
<name>A0A3P7LS71_DIBLA</name>
<dbReference type="EMBL" id="UYRU01054943">
    <property type="protein sequence ID" value="VDN12868.1"/>
    <property type="molecule type" value="Genomic_DNA"/>
</dbReference>
<protein>
    <submittedName>
        <fullName evidence="1">Uncharacterized protein</fullName>
    </submittedName>
</protein>
<dbReference type="OrthoDB" id="441812at2759"/>
<accession>A0A3P7LS71</accession>
<dbReference type="Proteomes" id="UP000281553">
    <property type="component" value="Unassembled WGS sequence"/>
</dbReference>
<organism evidence="1 2">
    <name type="scientific">Dibothriocephalus latus</name>
    <name type="common">Fish tapeworm</name>
    <name type="synonym">Diphyllobothrium latum</name>
    <dbReference type="NCBI Taxonomy" id="60516"/>
    <lineage>
        <taxon>Eukaryota</taxon>
        <taxon>Metazoa</taxon>
        <taxon>Spiralia</taxon>
        <taxon>Lophotrochozoa</taxon>
        <taxon>Platyhelminthes</taxon>
        <taxon>Cestoda</taxon>
        <taxon>Eucestoda</taxon>
        <taxon>Diphyllobothriidea</taxon>
        <taxon>Diphyllobothriidae</taxon>
        <taxon>Dibothriocephalus</taxon>
    </lineage>
</organism>
<keyword evidence="2" id="KW-1185">Reference proteome</keyword>
<dbReference type="AlphaFoldDB" id="A0A3P7LS71"/>
<reference evidence="1 2" key="1">
    <citation type="submission" date="2018-11" db="EMBL/GenBank/DDBJ databases">
        <authorList>
            <consortium name="Pathogen Informatics"/>
        </authorList>
    </citation>
    <scope>NUCLEOTIDE SEQUENCE [LARGE SCALE GENOMIC DNA]</scope>
</reference>
<evidence type="ECO:0000313" key="1">
    <source>
        <dbReference type="EMBL" id="VDN12868.1"/>
    </source>
</evidence>
<sequence>MENVALSLSLLYELSLGEKSIWCDYLCKRFTCLLFKWYSPLDSLPMSYSTVMYLSAEQMELLSGFPTAGRIACPTKPLWQYAYFFLLFEKMDTLLGNMKFFCFADYRLINQLGVLLVMNSDVWWVDYL</sequence>
<gene>
    <name evidence="1" type="ORF">DILT_LOCUS8699</name>
</gene>
<dbReference type="Gene3D" id="3.90.1410.10">
    <property type="entry name" value="set domain protein methyltransferase, domain 1"/>
    <property type="match status" value="1"/>
</dbReference>